<dbReference type="Proteomes" id="UP001595699">
    <property type="component" value="Unassembled WGS sequence"/>
</dbReference>
<dbReference type="CDD" id="cd13585">
    <property type="entry name" value="PBP2_TMBP_like"/>
    <property type="match status" value="1"/>
</dbReference>
<dbReference type="InterPro" id="IPR050490">
    <property type="entry name" value="Bact_solute-bd_prot1"/>
</dbReference>
<accession>A0ABV7YEG4</accession>
<dbReference type="PROSITE" id="PS51318">
    <property type="entry name" value="TAT"/>
    <property type="match status" value="1"/>
</dbReference>
<dbReference type="Gene3D" id="3.40.190.10">
    <property type="entry name" value="Periplasmic binding protein-like II"/>
    <property type="match status" value="1"/>
</dbReference>
<evidence type="ECO:0000256" key="3">
    <source>
        <dbReference type="ARBA" id="ARBA00022448"/>
    </source>
</evidence>
<dbReference type="SUPFAM" id="SSF53850">
    <property type="entry name" value="Periplasmic binding protein-like II"/>
    <property type="match status" value="1"/>
</dbReference>
<dbReference type="RefSeq" id="WP_205118560.1">
    <property type="nucleotide sequence ID" value="NZ_JAFBCM010000001.1"/>
</dbReference>
<keyword evidence="4 5" id="KW-0732">Signal</keyword>
<dbReference type="InterPro" id="IPR006311">
    <property type="entry name" value="TAT_signal"/>
</dbReference>
<protein>
    <submittedName>
        <fullName evidence="6">ABC transporter substrate-binding protein</fullName>
    </submittedName>
</protein>
<dbReference type="Pfam" id="PF01547">
    <property type="entry name" value="SBP_bac_1"/>
    <property type="match status" value="1"/>
</dbReference>
<feature type="signal peptide" evidence="5">
    <location>
        <begin position="1"/>
        <end position="19"/>
    </location>
</feature>
<keyword evidence="7" id="KW-1185">Reference proteome</keyword>
<gene>
    <name evidence="6" type="ORF">ACFOUW_22800</name>
</gene>
<comment type="subcellular location">
    <subcellularLocation>
        <location evidence="1">Cell envelope</location>
    </subcellularLocation>
</comment>
<feature type="chain" id="PRO_5045337462" evidence="5">
    <location>
        <begin position="20"/>
        <end position="434"/>
    </location>
</feature>
<comment type="caution">
    <text evidence="6">The sequence shown here is derived from an EMBL/GenBank/DDBJ whole genome shotgun (WGS) entry which is preliminary data.</text>
</comment>
<evidence type="ECO:0000256" key="5">
    <source>
        <dbReference type="SAM" id="SignalP"/>
    </source>
</evidence>
<dbReference type="PANTHER" id="PTHR43649">
    <property type="entry name" value="ARABINOSE-BINDING PROTEIN-RELATED"/>
    <property type="match status" value="1"/>
</dbReference>
<comment type="similarity">
    <text evidence="2">Belongs to the bacterial solute-binding protein 1 family.</text>
</comment>
<dbReference type="InterPro" id="IPR006059">
    <property type="entry name" value="SBP"/>
</dbReference>
<evidence type="ECO:0000256" key="4">
    <source>
        <dbReference type="ARBA" id="ARBA00022729"/>
    </source>
</evidence>
<evidence type="ECO:0000256" key="2">
    <source>
        <dbReference type="ARBA" id="ARBA00008520"/>
    </source>
</evidence>
<organism evidence="6 7">
    <name type="scientific">Tenggerimyces flavus</name>
    <dbReference type="NCBI Taxonomy" id="1708749"/>
    <lineage>
        <taxon>Bacteria</taxon>
        <taxon>Bacillati</taxon>
        <taxon>Actinomycetota</taxon>
        <taxon>Actinomycetes</taxon>
        <taxon>Propionibacteriales</taxon>
        <taxon>Nocardioidaceae</taxon>
        <taxon>Tenggerimyces</taxon>
    </lineage>
</organism>
<dbReference type="EMBL" id="JBHRZH010000020">
    <property type="protein sequence ID" value="MFC3763685.1"/>
    <property type="molecule type" value="Genomic_DNA"/>
</dbReference>
<keyword evidence="3" id="KW-0813">Transport</keyword>
<evidence type="ECO:0000256" key="1">
    <source>
        <dbReference type="ARBA" id="ARBA00004196"/>
    </source>
</evidence>
<reference evidence="7" key="1">
    <citation type="journal article" date="2019" name="Int. J. Syst. Evol. Microbiol.">
        <title>The Global Catalogue of Microorganisms (GCM) 10K type strain sequencing project: providing services to taxonomists for standard genome sequencing and annotation.</title>
        <authorList>
            <consortium name="The Broad Institute Genomics Platform"/>
            <consortium name="The Broad Institute Genome Sequencing Center for Infectious Disease"/>
            <person name="Wu L."/>
            <person name="Ma J."/>
        </authorList>
    </citation>
    <scope>NUCLEOTIDE SEQUENCE [LARGE SCALE GENOMIC DNA]</scope>
    <source>
        <strain evidence="7">CGMCC 4.7241</strain>
    </source>
</reference>
<proteinExistence type="inferred from homology"/>
<evidence type="ECO:0000313" key="6">
    <source>
        <dbReference type="EMBL" id="MFC3763685.1"/>
    </source>
</evidence>
<evidence type="ECO:0000313" key="7">
    <source>
        <dbReference type="Proteomes" id="UP001595699"/>
    </source>
</evidence>
<dbReference type="PANTHER" id="PTHR43649:SF31">
    <property type="entry name" value="SN-GLYCEROL-3-PHOSPHATE-BINDING PERIPLASMIC PROTEIN UGPB"/>
    <property type="match status" value="1"/>
</dbReference>
<name>A0ABV7YEG4_9ACTN</name>
<sequence length="434" mass="46633">MAASQLSRRLFVGGMAAMAAGSVAGCMTAGGGGGSGSAGGGGGDAKTMTFLNDLAIKGTPFGTAVEAYEKASGVKVTVQPVPSEYDTKFRTVLASGVPPDLVKINDDYVRGISKTGGLLDLAPYIEKDKVDTSKFPPDLFNFPKQADGQHTAWVIAHSPRLMFYNVDIFKEAGVPLPPTTWSADNWTWDDFLETAKKLTIPGKRFGALVYLDTGFEQTFTVNNGDPNGIYAKDGKTFALSDPKSAEAIQWATDLTCKHKVQPAWGDLQSTDIDLQMFAQGRLAMMYRQFSSIPYIEKAVKGITWDVAPPPAGPSGQLTESSVITYSIPTKAKNPDAAWELLKFLTSKEGGEILLKGKMWLPMDRDALGVLSGPPEHVQLFADAVEHSTLPNQTDNTLGARQIYRPALDAVYNCEKPATEVLNAVKAQVEKTLLG</sequence>